<dbReference type="RefSeq" id="WP_253360997.1">
    <property type="nucleotide sequence ID" value="NZ_JAIULA010000015.1"/>
</dbReference>
<protein>
    <submittedName>
        <fullName evidence="1">IpaB/EvcA family protein</fullName>
    </submittedName>
</protein>
<dbReference type="Proteomes" id="UP001139006">
    <property type="component" value="Unassembled WGS sequence"/>
</dbReference>
<dbReference type="AlphaFoldDB" id="A0A9X2FKB9"/>
<proteinExistence type="predicted"/>
<organism evidence="1 2">
    <name type="scientific">Ligilactobacillus ubinensis</name>
    <dbReference type="NCBI Taxonomy" id="2876789"/>
    <lineage>
        <taxon>Bacteria</taxon>
        <taxon>Bacillati</taxon>
        <taxon>Bacillota</taxon>
        <taxon>Bacilli</taxon>
        <taxon>Lactobacillales</taxon>
        <taxon>Lactobacillaceae</taxon>
        <taxon>Ligilactobacillus</taxon>
    </lineage>
</organism>
<comment type="caution">
    <text evidence="1">The sequence shown here is derived from an EMBL/GenBank/DDBJ whole genome shotgun (WGS) entry which is preliminary data.</text>
</comment>
<evidence type="ECO:0000313" key="2">
    <source>
        <dbReference type="Proteomes" id="UP001139006"/>
    </source>
</evidence>
<keyword evidence="2" id="KW-1185">Reference proteome</keyword>
<dbReference type="EMBL" id="JAIULA010000015">
    <property type="protein sequence ID" value="MCP0887269.1"/>
    <property type="molecule type" value="Genomic_DNA"/>
</dbReference>
<gene>
    <name evidence="1" type="ORF">LB941_07975</name>
</gene>
<evidence type="ECO:0000313" key="1">
    <source>
        <dbReference type="EMBL" id="MCP0887269.1"/>
    </source>
</evidence>
<sequence>MSEVVLNATVNDLIKEVQQIHPGKIEFSYLDKSVGYLRHNQAQQYLADGHIKVDVYDQTAPNYTVSHELLHFILMFKGTPRISFNLTSGDRKLDEQLMITATELYDSVLHFVVYQQQRDRGLIDNQIEELYFKGVLATLKPEPEGTTDQWMVLRTLTLFDTLVFFKDQLEVIIPKLEELYPNSLRAAQQLYAEATKKEIKTAFAMRRAVVKVWQLFDEQLQSWGLMKMHLNEFATLTAVLSERQSRLEVQQLFGIYHSAFQDNLHFKDAYIGKFKSDGQNTFIFSEKNMDKKKQFADIYAMQTGTYLKKTGYPYLTR</sequence>
<accession>A0A9X2FKB9</accession>
<reference evidence="1 2" key="1">
    <citation type="journal article" date="2023" name="Int. J. Syst. Evol. Microbiol.">
        <title>Ligilactobacillus ubinensis sp. nov., a novel species isolated from the wild ferment of a durian fruit (Durio zibethinus).</title>
        <authorList>
            <person name="Heng Y.C."/>
            <person name="Menon N."/>
            <person name="Chen B."/>
            <person name="Loo B.Z.L."/>
            <person name="Wong G.W.J."/>
            <person name="Lim A.C.H."/>
            <person name="Silvaraju S."/>
            <person name="Kittelmann S."/>
        </authorList>
    </citation>
    <scope>NUCLEOTIDE SEQUENCE [LARGE SCALE GENOMIC DNA]</scope>
    <source>
        <strain evidence="1 2">WILCCON 0076</strain>
    </source>
</reference>
<name>A0A9X2FKB9_9LACO</name>